<dbReference type="RefSeq" id="WP_075152957.1">
    <property type="nucleotide sequence ID" value="NZ_CP018820.1"/>
</dbReference>
<dbReference type="Proteomes" id="UP000185161">
    <property type="component" value="Chromosome"/>
</dbReference>
<dbReference type="PANTHER" id="PTHR46825">
    <property type="entry name" value="D-ALANYL-D-ALANINE-CARBOXYPEPTIDASE/ENDOPEPTIDASE AMPH"/>
    <property type="match status" value="1"/>
</dbReference>
<keyword evidence="5" id="KW-1185">Reference proteome</keyword>
<dbReference type="GO" id="GO:0016787">
    <property type="term" value="F:hydrolase activity"/>
    <property type="evidence" value="ECO:0007669"/>
    <property type="project" value="UniProtKB-KW"/>
</dbReference>
<proteinExistence type="predicted"/>
<dbReference type="EMBL" id="CP018820">
    <property type="protein sequence ID" value="APR54701.1"/>
    <property type="molecule type" value="Genomic_DNA"/>
</dbReference>
<dbReference type="Gene3D" id="3.40.710.10">
    <property type="entry name" value="DD-peptidase/beta-lactamase superfamily"/>
    <property type="match status" value="1"/>
</dbReference>
<feature type="signal peptide" evidence="1">
    <location>
        <begin position="1"/>
        <end position="32"/>
    </location>
</feature>
<feature type="chain" id="PRO_5041864607" evidence="1">
    <location>
        <begin position="33"/>
        <end position="519"/>
    </location>
</feature>
<dbReference type="InterPro" id="IPR050491">
    <property type="entry name" value="AmpC-like"/>
</dbReference>
<dbReference type="KEGG" id="skr:BRX40_21740"/>
<feature type="domain" description="Beta-lactamase-related" evidence="2">
    <location>
        <begin position="54"/>
        <end position="354"/>
    </location>
</feature>
<reference evidence="5" key="2">
    <citation type="submission" date="2016-12" db="EMBL/GenBank/DDBJ databases">
        <title>Whole genome sequencing of Sphingomonas sp. ABOJV.</title>
        <authorList>
            <person name="Conlan S."/>
            <person name="Thomas P.J."/>
            <person name="Mullikin J."/>
            <person name="Palmore T.N."/>
            <person name="Frank K.M."/>
            <person name="Segre J.A."/>
        </authorList>
    </citation>
    <scope>NUCLEOTIDE SEQUENCE [LARGE SCALE GENOMIC DNA]</scope>
    <source>
        <strain evidence="5">ABOJV</strain>
    </source>
</reference>
<reference evidence="3" key="1">
    <citation type="submission" date="2016-12" db="EMBL/GenBank/DDBJ databases">
        <title>Whole genome sequencing of Sphingomonas koreensis.</title>
        <authorList>
            <person name="Conlan S."/>
            <person name="Thomas P.J."/>
            <person name="Mullikin J."/>
            <person name="Palmore T.N."/>
            <person name="Frank K.M."/>
            <person name="Segre J.A."/>
        </authorList>
    </citation>
    <scope>NUCLEOTIDE SEQUENCE</scope>
    <source>
        <strain evidence="3">ABOJV</strain>
    </source>
</reference>
<dbReference type="SUPFAM" id="SSF56601">
    <property type="entry name" value="beta-lactamase/transpeptidase-like"/>
    <property type="match status" value="1"/>
</dbReference>
<name>A0A1L6JFI4_9SPHN</name>
<dbReference type="STRING" id="93064.BRX40_21740"/>
<dbReference type="AlphaFoldDB" id="A0A1L6JFI4"/>
<keyword evidence="4" id="KW-0378">Hydrolase</keyword>
<keyword evidence="1" id="KW-0732">Signal</keyword>
<dbReference type="PANTHER" id="PTHR46825:SF9">
    <property type="entry name" value="BETA-LACTAMASE-RELATED DOMAIN-CONTAINING PROTEIN"/>
    <property type="match status" value="1"/>
</dbReference>
<evidence type="ECO:0000313" key="6">
    <source>
        <dbReference type="Proteomes" id="UP000286681"/>
    </source>
</evidence>
<dbReference type="Proteomes" id="UP000286681">
    <property type="component" value="Unassembled WGS sequence"/>
</dbReference>
<dbReference type="OrthoDB" id="9804448at2"/>
<dbReference type="EMBL" id="QQWO01000021">
    <property type="protein sequence ID" value="RSU99494.1"/>
    <property type="molecule type" value="Genomic_DNA"/>
</dbReference>
<reference evidence="4 6" key="3">
    <citation type="submission" date="2018-07" db="EMBL/GenBank/DDBJ databases">
        <title>Genomic and Epidemiologic Investigation of an Indolent Hospital Outbreak.</title>
        <authorList>
            <person name="Johnson R.C."/>
            <person name="Deming C."/>
            <person name="Conlan S."/>
            <person name="Zellmer C.J."/>
            <person name="Michelin A.V."/>
            <person name="Lee-Lin S."/>
            <person name="Thomas P.J."/>
            <person name="Park M."/>
            <person name="Weingarten R.A."/>
            <person name="Less J."/>
            <person name="Dekker J.P."/>
            <person name="Frank K.M."/>
            <person name="Musser K.A."/>
            <person name="Mcquiston J.R."/>
            <person name="Henderson D.K."/>
            <person name="Lau A.F."/>
            <person name="Palmore T.N."/>
            <person name="Segre J.A."/>
        </authorList>
    </citation>
    <scope>NUCLEOTIDE SEQUENCE [LARGE SCALE GENOMIC DNA]</scope>
    <source>
        <strain evidence="4 6">SK-NIH.Env10_0317</strain>
    </source>
</reference>
<protein>
    <submittedName>
        <fullName evidence="4">Serine hydrolase</fullName>
    </submittedName>
</protein>
<dbReference type="InterPro" id="IPR001466">
    <property type="entry name" value="Beta-lactam-related"/>
</dbReference>
<evidence type="ECO:0000313" key="3">
    <source>
        <dbReference type="EMBL" id="APR54701.1"/>
    </source>
</evidence>
<sequence>MSSLGPALKGSMRGGVALATGVAVLAAMPATAQSAAPVTAVQVDPIFATFNSDTAPGCAVAVDRAGQRVLTRAYGMADLEHGIRNSADTVFEAGSVSKQFTAAAALALVDAGKLKLDTDVRTIIPELPDYGHVITVDQLLNHTSGLRDWGAILGLAGWPRSTRINTQNDFLAIAARQKALSYRPGAESSYTNTGYNLLTEIVQRVSGKSLADYSRETFFVPLGMAHTQWRDNFRRIVPGRAQAYDRKGGGYEQDMPFEDAYGNGGLLTTVGDLQIWNQALDSGKLGKFVTTKLSERGTLRDGRKITYGRGLFNYTFKGTEEIAHSGATAGYRAWLGRYPAQKLSVALLCNAANADTGMGRKVAALFLPGPPDPERVATMPEGLFVDQASGAPLDAGRFRANESRIVSDDRIELTGRDGNLAVYLRTEPVVANTVKLADYAGSYASDEVGAAYRIEPGAGGLAWRIRDRPDFQQVLKPVYRDAFQGDGATFRFQRDAAGRVVSLTVSIERARNVKFSRVP</sequence>
<dbReference type="InterPro" id="IPR012338">
    <property type="entry name" value="Beta-lactam/transpept-like"/>
</dbReference>
<organism evidence="3 5">
    <name type="scientific">Sphingomonas koreensis</name>
    <dbReference type="NCBI Taxonomy" id="93064"/>
    <lineage>
        <taxon>Bacteria</taxon>
        <taxon>Pseudomonadati</taxon>
        <taxon>Pseudomonadota</taxon>
        <taxon>Alphaproteobacteria</taxon>
        <taxon>Sphingomonadales</taxon>
        <taxon>Sphingomonadaceae</taxon>
        <taxon>Sphingomonas</taxon>
    </lineage>
</organism>
<evidence type="ECO:0000313" key="5">
    <source>
        <dbReference type="Proteomes" id="UP000185161"/>
    </source>
</evidence>
<evidence type="ECO:0000259" key="2">
    <source>
        <dbReference type="Pfam" id="PF00144"/>
    </source>
</evidence>
<accession>A0A1L6JFI4</accession>
<gene>
    <name evidence="3" type="ORF">BRX40_21740</name>
    <name evidence="4" type="ORF">CA257_19435</name>
</gene>
<dbReference type="GeneID" id="44135193"/>
<dbReference type="Pfam" id="PF00144">
    <property type="entry name" value="Beta-lactamase"/>
    <property type="match status" value="1"/>
</dbReference>
<evidence type="ECO:0000313" key="4">
    <source>
        <dbReference type="EMBL" id="RSU99494.1"/>
    </source>
</evidence>
<evidence type="ECO:0000256" key="1">
    <source>
        <dbReference type="SAM" id="SignalP"/>
    </source>
</evidence>